<evidence type="ECO:0000256" key="1">
    <source>
        <dbReference type="SAM" id="MobiDB-lite"/>
    </source>
</evidence>
<gene>
    <name evidence="3" type="ORF">E4A49_11315</name>
</gene>
<sequence length="106" mass="12341">MSLDHDAQLIEAVAVRRQRLLTSLTYGSNPTEQRWRGRGRLVLLGTALAAVICAFCVLMSLVVSILTAWLDNREEMEQQREQQRIEQQQRQEERERPSQYSTRIGR</sequence>
<feature type="region of interest" description="Disordered" evidence="1">
    <location>
        <begin position="77"/>
        <end position="106"/>
    </location>
</feature>
<keyword evidence="2" id="KW-0472">Membrane</keyword>
<reference evidence="3 4" key="1">
    <citation type="submission" date="2019-03" db="EMBL/GenBank/DDBJ databases">
        <title>Reclassification of Micrococcus aloeverae and Micrococcus yunnanensis as later heterotypic synonyms of Micrococcus luteus.</title>
        <authorList>
            <person name="Huang C.-H."/>
        </authorList>
    </citation>
    <scope>NUCLEOTIDE SEQUENCE [LARGE SCALE GENOMIC DNA]</scope>
    <source>
        <strain evidence="3 4">BCRC 12151</strain>
    </source>
</reference>
<keyword evidence="2" id="KW-1133">Transmembrane helix</keyword>
<evidence type="ECO:0000256" key="2">
    <source>
        <dbReference type="SAM" id="Phobius"/>
    </source>
</evidence>
<dbReference type="EMBL" id="SPKT01000033">
    <property type="protein sequence ID" value="TFH97904.1"/>
    <property type="molecule type" value="Genomic_DNA"/>
</dbReference>
<proteinExistence type="predicted"/>
<feature type="compositionally biased region" description="Basic and acidic residues" evidence="1">
    <location>
        <begin position="77"/>
        <end position="97"/>
    </location>
</feature>
<organism evidence="3 4">
    <name type="scientific">Micrococcus lylae</name>
    <dbReference type="NCBI Taxonomy" id="1273"/>
    <lineage>
        <taxon>Bacteria</taxon>
        <taxon>Bacillati</taxon>
        <taxon>Actinomycetota</taxon>
        <taxon>Actinomycetes</taxon>
        <taxon>Micrococcales</taxon>
        <taxon>Micrococcaceae</taxon>
        <taxon>Micrococcus</taxon>
    </lineage>
</organism>
<dbReference type="Proteomes" id="UP000297477">
    <property type="component" value="Unassembled WGS sequence"/>
</dbReference>
<comment type="caution">
    <text evidence="3">The sequence shown here is derived from an EMBL/GenBank/DDBJ whole genome shotgun (WGS) entry which is preliminary data.</text>
</comment>
<accession>A0ABY2JWT7</accession>
<protein>
    <submittedName>
        <fullName evidence="3">Uncharacterized protein</fullName>
    </submittedName>
</protein>
<evidence type="ECO:0000313" key="4">
    <source>
        <dbReference type="Proteomes" id="UP000297477"/>
    </source>
</evidence>
<name>A0ABY2JWT7_9MICC</name>
<dbReference type="RefSeq" id="WP_067191625.1">
    <property type="nucleotide sequence ID" value="NZ_SPKT01000033.1"/>
</dbReference>
<keyword evidence="2" id="KW-0812">Transmembrane</keyword>
<feature type="transmembrane region" description="Helical" evidence="2">
    <location>
        <begin position="41"/>
        <end position="70"/>
    </location>
</feature>
<keyword evidence="4" id="KW-1185">Reference proteome</keyword>
<evidence type="ECO:0000313" key="3">
    <source>
        <dbReference type="EMBL" id="TFH97904.1"/>
    </source>
</evidence>